<keyword evidence="2 7" id="KW-0813">Transport</keyword>
<evidence type="ECO:0000313" key="10">
    <source>
        <dbReference type="Proteomes" id="UP000824241"/>
    </source>
</evidence>
<evidence type="ECO:0000256" key="6">
    <source>
        <dbReference type="ARBA" id="ARBA00023136"/>
    </source>
</evidence>
<dbReference type="GO" id="GO:0005886">
    <property type="term" value="C:plasma membrane"/>
    <property type="evidence" value="ECO:0007669"/>
    <property type="project" value="UniProtKB-SubCell"/>
</dbReference>
<evidence type="ECO:0000256" key="3">
    <source>
        <dbReference type="ARBA" id="ARBA00022475"/>
    </source>
</evidence>
<name>A0A9D1J5K5_9FIRM</name>
<dbReference type="GO" id="GO:0055085">
    <property type="term" value="P:transmembrane transport"/>
    <property type="evidence" value="ECO:0007669"/>
    <property type="project" value="InterPro"/>
</dbReference>
<comment type="caution">
    <text evidence="9">The sequence shown here is derived from an EMBL/GenBank/DDBJ whole genome shotgun (WGS) entry which is preliminary data.</text>
</comment>
<dbReference type="AlphaFoldDB" id="A0A9D1J5K5"/>
<evidence type="ECO:0000313" key="9">
    <source>
        <dbReference type="EMBL" id="HIR61149.1"/>
    </source>
</evidence>
<dbReference type="CDD" id="cd06261">
    <property type="entry name" value="TM_PBP2"/>
    <property type="match status" value="1"/>
</dbReference>
<proteinExistence type="inferred from homology"/>
<feature type="transmembrane region" description="Helical" evidence="7">
    <location>
        <begin position="88"/>
        <end position="109"/>
    </location>
</feature>
<reference evidence="9" key="2">
    <citation type="journal article" date="2021" name="PeerJ">
        <title>Extensive microbial diversity within the chicken gut microbiome revealed by metagenomics and culture.</title>
        <authorList>
            <person name="Gilroy R."/>
            <person name="Ravi A."/>
            <person name="Getino M."/>
            <person name="Pursley I."/>
            <person name="Horton D.L."/>
            <person name="Alikhan N.F."/>
            <person name="Baker D."/>
            <person name="Gharbi K."/>
            <person name="Hall N."/>
            <person name="Watson M."/>
            <person name="Adriaenssens E.M."/>
            <person name="Foster-Nyarko E."/>
            <person name="Jarju S."/>
            <person name="Secka A."/>
            <person name="Antonio M."/>
            <person name="Oren A."/>
            <person name="Chaudhuri R.R."/>
            <person name="La Ragione R."/>
            <person name="Hildebrand F."/>
            <person name="Pallen M.J."/>
        </authorList>
    </citation>
    <scope>NUCLEOTIDE SEQUENCE</scope>
    <source>
        <strain evidence="9">CHK189-12415</strain>
    </source>
</reference>
<sequence length="316" mass="36072">MNQAAAKPRKKKKGLIYDLKKHWIMWLMLVPTIVFFFIFNYIPMAGVYLAFTDFSFKGGLFGSPWVGMQNFQTLWDSGRIAYLTRNTILYNVAFIFLGNFCQIAAAIILSRMGSKIMKKTYQTVMFLPYFVSYVIVQAFSYALFNSGSGMVTMIVRTLTGDTGFAPYATPSIWKYIIVLVYLWKQIGYGTVVYLAAITSIGDDYYEAAQIDGATVMQQIRYITIPLLIPTFIILLLLALGQIMRGQFELFYQLVGNQGQLYEATDILDTYVFRMLRVDFEVGIGSAAGLYQSLVGFILIMFINWAIKRNHEEYALF</sequence>
<organism evidence="9 10">
    <name type="scientific">Candidatus Faecivivens stercoravium</name>
    <dbReference type="NCBI Taxonomy" id="2840803"/>
    <lineage>
        <taxon>Bacteria</taxon>
        <taxon>Bacillati</taxon>
        <taxon>Bacillota</taxon>
        <taxon>Clostridia</taxon>
        <taxon>Eubacteriales</taxon>
        <taxon>Oscillospiraceae</taxon>
        <taxon>Oscillospiraceae incertae sedis</taxon>
        <taxon>Candidatus Faecivivens</taxon>
    </lineage>
</organism>
<protein>
    <submittedName>
        <fullName evidence="9">Sugar ABC transporter permease</fullName>
    </submittedName>
</protein>
<gene>
    <name evidence="9" type="ORF">IAB37_06210</name>
</gene>
<feature type="transmembrane region" description="Helical" evidence="7">
    <location>
        <begin position="221"/>
        <end position="243"/>
    </location>
</feature>
<feature type="transmembrane region" description="Helical" evidence="7">
    <location>
        <begin position="21"/>
        <end position="42"/>
    </location>
</feature>
<dbReference type="InterPro" id="IPR035906">
    <property type="entry name" value="MetI-like_sf"/>
</dbReference>
<dbReference type="Pfam" id="PF00528">
    <property type="entry name" value="BPD_transp_1"/>
    <property type="match status" value="1"/>
</dbReference>
<keyword evidence="4 7" id="KW-0812">Transmembrane</keyword>
<dbReference type="PANTHER" id="PTHR43227:SF11">
    <property type="entry name" value="BLL4140 PROTEIN"/>
    <property type="match status" value="1"/>
</dbReference>
<evidence type="ECO:0000256" key="5">
    <source>
        <dbReference type="ARBA" id="ARBA00022989"/>
    </source>
</evidence>
<evidence type="ECO:0000259" key="8">
    <source>
        <dbReference type="PROSITE" id="PS50928"/>
    </source>
</evidence>
<comment type="subcellular location">
    <subcellularLocation>
        <location evidence="1 7">Cell membrane</location>
        <topology evidence="1 7">Multi-pass membrane protein</topology>
    </subcellularLocation>
</comment>
<dbReference type="PROSITE" id="PS50928">
    <property type="entry name" value="ABC_TM1"/>
    <property type="match status" value="1"/>
</dbReference>
<feature type="transmembrane region" description="Helical" evidence="7">
    <location>
        <begin position="121"/>
        <end position="144"/>
    </location>
</feature>
<dbReference type="InterPro" id="IPR050809">
    <property type="entry name" value="UgpAE/MalFG_permease"/>
</dbReference>
<evidence type="ECO:0000256" key="4">
    <source>
        <dbReference type="ARBA" id="ARBA00022692"/>
    </source>
</evidence>
<accession>A0A9D1J5K5</accession>
<dbReference type="PANTHER" id="PTHR43227">
    <property type="entry name" value="BLL4140 PROTEIN"/>
    <property type="match status" value="1"/>
</dbReference>
<feature type="domain" description="ABC transmembrane type-1" evidence="8">
    <location>
        <begin position="84"/>
        <end position="302"/>
    </location>
</feature>
<keyword evidence="3" id="KW-1003">Cell membrane</keyword>
<evidence type="ECO:0000256" key="1">
    <source>
        <dbReference type="ARBA" id="ARBA00004651"/>
    </source>
</evidence>
<dbReference type="EMBL" id="DVHA01000197">
    <property type="protein sequence ID" value="HIR61149.1"/>
    <property type="molecule type" value="Genomic_DNA"/>
</dbReference>
<dbReference type="Proteomes" id="UP000824241">
    <property type="component" value="Unassembled WGS sequence"/>
</dbReference>
<comment type="similarity">
    <text evidence="7">Belongs to the binding-protein-dependent transport system permease family.</text>
</comment>
<dbReference type="InterPro" id="IPR000515">
    <property type="entry name" value="MetI-like"/>
</dbReference>
<keyword evidence="5 7" id="KW-1133">Transmembrane helix</keyword>
<evidence type="ECO:0000256" key="7">
    <source>
        <dbReference type="RuleBase" id="RU363032"/>
    </source>
</evidence>
<dbReference type="SUPFAM" id="SSF161098">
    <property type="entry name" value="MetI-like"/>
    <property type="match status" value="1"/>
</dbReference>
<keyword evidence="6 7" id="KW-0472">Membrane</keyword>
<feature type="transmembrane region" description="Helical" evidence="7">
    <location>
        <begin position="283"/>
        <end position="306"/>
    </location>
</feature>
<reference evidence="9" key="1">
    <citation type="submission" date="2020-10" db="EMBL/GenBank/DDBJ databases">
        <authorList>
            <person name="Gilroy R."/>
        </authorList>
    </citation>
    <scope>NUCLEOTIDE SEQUENCE</scope>
    <source>
        <strain evidence="9">CHK189-12415</strain>
    </source>
</reference>
<evidence type="ECO:0000256" key="2">
    <source>
        <dbReference type="ARBA" id="ARBA00022448"/>
    </source>
</evidence>
<dbReference type="Gene3D" id="1.10.3720.10">
    <property type="entry name" value="MetI-like"/>
    <property type="match status" value="1"/>
</dbReference>